<dbReference type="Proteomes" id="UP000001035">
    <property type="component" value="Plasmid pBCJ2315"/>
</dbReference>
<proteinExistence type="predicted"/>
<reference evidence="1 2" key="1">
    <citation type="journal article" date="2009" name="J. Bacteriol.">
        <title>The genome of Burkholderia cenocepacia J2315, an epidemic pathogen of cystic fibrosis patients.</title>
        <authorList>
            <person name="Holden M.T."/>
            <person name="Seth-Smith H.M."/>
            <person name="Crossman L.C."/>
            <person name="Sebaihia M."/>
            <person name="Bentley S.D."/>
            <person name="Cerdeno-Tarraga A.M."/>
            <person name="Thomson N.R."/>
            <person name="Bason N."/>
            <person name="Quail M.A."/>
            <person name="Sharp S."/>
            <person name="Cherevach I."/>
            <person name="Churcher C."/>
            <person name="Goodhead I."/>
            <person name="Hauser H."/>
            <person name="Holroyd N."/>
            <person name="Mungall K."/>
            <person name="Scott P."/>
            <person name="Walker D."/>
            <person name="White B."/>
            <person name="Rose H."/>
            <person name="Iversen P."/>
            <person name="Mil-Homens D."/>
            <person name="Rocha E.P."/>
            <person name="Fialho A.M."/>
            <person name="Baldwin A."/>
            <person name="Dowson C."/>
            <person name="Barrell B.G."/>
            <person name="Govan J.R."/>
            <person name="Vandamme P."/>
            <person name="Hart C.A."/>
            <person name="Mahenthiralingam E."/>
            <person name="Parkhill J."/>
        </authorList>
    </citation>
    <scope>NUCLEOTIDE SEQUENCE [LARGE SCALE GENOMIC DNA]</scope>
    <source>
        <strain evidence="2">ATCC BAA-245 / DSM 16553 / LMG 16656 / NCTC 13227 / J2315 / CF5610</strain>
        <plasmid evidence="1">pBCJ2315</plasmid>
    </source>
</reference>
<keyword evidence="2" id="KW-1185">Reference proteome</keyword>
<organism evidence="1 2">
    <name type="scientific">Burkholderia cenocepacia (strain ATCC BAA-245 / DSM 16553 / LMG 16656 / NCTC 13227 / J2315 / CF5610)</name>
    <name type="common">Burkholderia cepacia (strain J2315)</name>
    <dbReference type="NCBI Taxonomy" id="216591"/>
    <lineage>
        <taxon>Bacteria</taxon>
        <taxon>Pseudomonadati</taxon>
        <taxon>Pseudomonadota</taxon>
        <taxon>Betaproteobacteria</taxon>
        <taxon>Burkholderiales</taxon>
        <taxon>Burkholderiaceae</taxon>
        <taxon>Burkholderia</taxon>
        <taxon>Burkholderia cepacia complex</taxon>
    </lineage>
</organism>
<accession>B4EQL7</accession>
<dbReference type="HOGENOM" id="CLU_2328328_0_0_4"/>
<gene>
    <name evidence="1" type="ORF">pBCA079</name>
</gene>
<dbReference type="EMBL" id="AM747723">
    <property type="protein sequence ID" value="CAR57789.1"/>
    <property type="molecule type" value="Genomic_DNA"/>
</dbReference>
<keyword evidence="1" id="KW-0614">Plasmid</keyword>
<geneLocation type="plasmid" evidence="1 2">
    <name>pBCJ2315</name>
</geneLocation>
<dbReference type="KEGG" id="bcj:pBCA079"/>
<evidence type="ECO:0000313" key="1">
    <source>
        <dbReference type="EMBL" id="CAR57789.1"/>
    </source>
</evidence>
<protein>
    <submittedName>
        <fullName evidence="1">Uncharacterized protein</fullName>
    </submittedName>
</protein>
<dbReference type="AlphaFoldDB" id="B4EQL7"/>
<name>B4EQL7_BURCJ</name>
<sequence>MQYRSSHNYWRTARQRRLICPIDVHAGYVRVGFDHELAMKPRGGYRGIDVGVESCSIPELDHPFVPYTADAYRPAGPMRIAVVAYHGPPERDHRVALI</sequence>
<evidence type="ECO:0000313" key="2">
    <source>
        <dbReference type="Proteomes" id="UP000001035"/>
    </source>
</evidence>